<dbReference type="EMBL" id="JAQZAO010000021">
    <property type="protein sequence ID" value="MDD7969305.1"/>
    <property type="molecule type" value="Genomic_DNA"/>
</dbReference>
<comment type="caution">
    <text evidence="2">The sequence shown here is derived from an EMBL/GenBank/DDBJ whole genome shotgun (WGS) entry which is preliminary data.</text>
</comment>
<evidence type="ECO:0000256" key="1">
    <source>
        <dbReference type="SAM" id="MobiDB-lite"/>
    </source>
</evidence>
<accession>A0ABT5T3M6</accession>
<evidence type="ECO:0000313" key="3">
    <source>
        <dbReference type="Proteomes" id="UP001300763"/>
    </source>
</evidence>
<name>A0ABT5T3M6_9PSEU</name>
<dbReference type="Proteomes" id="UP001300763">
    <property type="component" value="Unassembled WGS sequence"/>
</dbReference>
<proteinExistence type="predicted"/>
<organism evidence="2 3">
    <name type="scientific">Actinomycetospora lemnae</name>
    <dbReference type="NCBI Taxonomy" id="3019891"/>
    <lineage>
        <taxon>Bacteria</taxon>
        <taxon>Bacillati</taxon>
        <taxon>Actinomycetota</taxon>
        <taxon>Actinomycetes</taxon>
        <taxon>Pseudonocardiales</taxon>
        <taxon>Pseudonocardiaceae</taxon>
        <taxon>Actinomycetospora</taxon>
    </lineage>
</organism>
<evidence type="ECO:0000313" key="2">
    <source>
        <dbReference type="EMBL" id="MDD7969305.1"/>
    </source>
</evidence>
<sequence length="295" mass="31664">MSLQSTSSYPGPPMQPAPARTISDAELLAALTSTLRRRGPVALANGLATYADPRVKAVVPDRQLRAALASLAGSPGEYAMNTVRAGVYRRVVFGPTGDGAIAWVGPSADSSQPTITFNQRYRYEDFRLLGVTFSHETLHQDPVVNPNEETIAGALDRATHGRLLLENPRLASLRTELSRRNNTALTALLNTRDGQGRQRLRHDNPTVLPRSTTPPLPSYAAITLGSTGGTTNTNPAVSPGNAALDHYLGRTTDARPVGATFSSATIDLLDARQNWARPDERVRLARLLALDLGPC</sequence>
<dbReference type="RefSeq" id="WP_274203833.1">
    <property type="nucleotide sequence ID" value="NZ_JAQZAO010000021.1"/>
</dbReference>
<gene>
    <name evidence="2" type="ORF">PGB27_28510</name>
</gene>
<keyword evidence="3" id="KW-1185">Reference proteome</keyword>
<feature type="region of interest" description="Disordered" evidence="1">
    <location>
        <begin position="194"/>
        <end position="217"/>
    </location>
</feature>
<reference evidence="2 3" key="1">
    <citation type="submission" date="2023-02" db="EMBL/GenBank/DDBJ databases">
        <title>Genome sequencing required for Actinomycetospora new species description.</title>
        <authorList>
            <person name="Saimee Y."/>
            <person name="Duangmal K."/>
        </authorList>
    </citation>
    <scope>NUCLEOTIDE SEQUENCE [LARGE SCALE GENOMIC DNA]</scope>
    <source>
        <strain evidence="2 3">DW7H6</strain>
    </source>
</reference>
<protein>
    <submittedName>
        <fullName evidence="2">Uncharacterized protein</fullName>
    </submittedName>
</protein>